<dbReference type="InterPro" id="IPR000073">
    <property type="entry name" value="AB_hydrolase_1"/>
</dbReference>
<organism evidence="2 3">
    <name type="scientific">Stappia indica</name>
    <dbReference type="NCBI Taxonomy" id="538381"/>
    <lineage>
        <taxon>Bacteria</taxon>
        <taxon>Pseudomonadati</taxon>
        <taxon>Pseudomonadota</taxon>
        <taxon>Alphaproteobacteria</taxon>
        <taxon>Hyphomicrobiales</taxon>
        <taxon>Stappiaceae</taxon>
        <taxon>Stappia</taxon>
    </lineage>
</organism>
<name>A0A285SGE3_9HYPH</name>
<evidence type="ECO:0000313" key="3">
    <source>
        <dbReference type="Proteomes" id="UP000219331"/>
    </source>
</evidence>
<evidence type="ECO:0000313" key="2">
    <source>
        <dbReference type="EMBL" id="SOC07002.1"/>
    </source>
</evidence>
<evidence type="ECO:0000259" key="1">
    <source>
        <dbReference type="Pfam" id="PF12697"/>
    </source>
</evidence>
<dbReference type="PANTHER" id="PTHR43194">
    <property type="entry name" value="HYDROLASE ALPHA/BETA FOLD FAMILY"/>
    <property type="match status" value="1"/>
</dbReference>
<accession>A0A285SGE3</accession>
<sequence>MNKGPAIALADFGSFHVEGRLVEITGEDCTKIRLTETITEFVHDPNGRYAIEGAYVQYMIPEATTGDPVLLIHGGGMNGSVWETTPDGRKGWMRLLLEAGHPVYVVDMVERGRAGFCALESVWTSRPIMRSLEDAWETFRIGARQPGGLTPHPGQRFPTDHFVKGAYAWSPRWPDTETAAGCALEKAIRRIGPCHVIAHSSGSSMALQVVSGLATGETLSLCLVEPAGLPQVPSFPDMPLLAVWGDFLDTSRLWQALRDMSKAACSASGLDLEELLLSDIGLSGHSHLPMQDHGNEDVLDAILARLVRPKAGSHRQNKPSETA</sequence>
<gene>
    <name evidence="2" type="ORF">SAMN05421512_105270</name>
</gene>
<dbReference type="GO" id="GO:0016787">
    <property type="term" value="F:hydrolase activity"/>
    <property type="evidence" value="ECO:0007669"/>
    <property type="project" value="UniProtKB-KW"/>
</dbReference>
<feature type="domain" description="AB hydrolase-1" evidence="1">
    <location>
        <begin position="69"/>
        <end position="256"/>
    </location>
</feature>
<keyword evidence="3" id="KW-1185">Reference proteome</keyword>
<dbReference type="RefSeq" id="WP_097174922.1">
    <property type="nucleotide sequence ID" value="NZ_OBML01000005.1"/>
</dbReference>
<dbReference type="EMBL" id="OBML01000005">
    <property type="protein sequence ID" value="SOC07002.1"/>
    <property type="molecule type" value="Genomic_DNA"/>
</dbReference>
<dbReference type="InterPro" id="IPR029058">
    <property type="entry name" value="AB_hydrolase_fold"/>
</dbReference>
<dbReference type="Proteomes" id="UP000219331">
    <property type="component" value="Unassembled WGS sequence"/>
</dbReference>
<dbReference type="OrthoDB" id="7820973at2"/>
<reference evidence="2 3" key="1">
    <citation type="submission" date="2017-08" db="EMBL/GenBank/DDBJ databases">
        <authorList>
            <person name="de Groot N.N."/>
        </authorList>
    </citation>
    <scope>NUCLEOTIDE SEQUENCE [LARGE SCALE GENOMIC DNA]</scope>
    <source>
        <strain evidence="2 3">USBA 352</strain>
    </source>
</reference>
<protein>
    <submittedName>
        <fullName evidence="2">Alpha/beta hydrolase family protein</fullName>
    </submittedName>
</protein>
<dbReference type="InterPro" id="IPR050228">
    <property type="entry name" value="Carboxylesterase_BioH"/>
</dbReference>
<dbReference type="Pfam" id="PF12697">
    <property type="entry name" value="Abhydrolase_6"/>
    <property type="match status" value="1"/>
</dbReference>
<keyword evidence="2" id="KW-0378">Hydrolase</keyword>
<dbReference type="PANTHER" id="PTHR43194:SF5">
    <property type="entry name" value="PIMELOYL-[ACYL-CARRIER PROTEIN] METHYL ESTER ESTERASE"/>
    <property type="match status" value="1"/>
</dbReference>
<proteinExistence type="predicted"/>
<dbReference type="STRING" id="538381.GCA_001696535_02021"/>
<dbReference type="AlphaFoldDB" id="A0A285SGE3"/>
<dbReference type="SUPFAM" id="SSF53474">
    <property type="entry name" value="alpha/beta-Hydrolases"/>
    <property type="match status" value="1"/>
</dbReference>
<dbReference type="Gene3D" id="3.40.50.1820">
    <property type="entry name" value="alpha/beta hydrolase"/>
    <property type="match status" value="1"/>
</dbReference>